<feature type="domain" description="Glycosyl transferase family 1" evidence="1">
    <location>
        <begin position="192"/>
        <end position="355"/>
    </location>
</feature>
<accession>A0ABP8LXC6</accession>
<dbReference type="EMBL" id="BAABHC010000016">
    <property type="protein sequence ID" value="GAA4437977.1"/>
    <property type="molecule type" value="Genomic_DNA"/>
</dbReference>
<evidence type="ECO:0000313" key="4">
    <source>
        <dbReference type="Proteomes" id="UP001500552"/>
    </source>
</evidence>
<dbReference type="InterPro" id="IPR028098">
    <property type="entry name" value="Glyco_trans_4-like_N"/>
</dbReference>
<comment type="caution">
    <text evidence="3">The sequence shown here is derived from an EMBL/GenBank/DDBJ whole genome shotgun (WGS) entry which is preliminary data.</text>
</comment>
<dbReference type="Gene3D" id="3.40.50.2000">
    <property type="entry name" value="Glycogen Phosphorylase B"/>
    <property type="match status" value="2"/>
</dbReference>
<name>A0ABP8LXC6_9BACT</name>
<proteinExistence type="predicted"/>
<evidence type="ECO:0000259" key="1">
    <source>
        <dbReference type="Pfam" id="PF00534"/>
    </source>
</evidence>
<sequence>MTIGISGPVDLNLIACDLGTVDLPDTNGFPLVSHLVNALLKRGYKVIAYTNSGHIEEPVILRGTNITVCIAPTKPQPGRRFFRYEIQELASLMQQHPADVIYAFWSYEYAWAALNSGIPSIVSIHDIARKIFFTQCDVFRFVRLLMNKVVTWKARHLVANSSYTYNQLSASLKEKSVIINNFFTPDLEQKVNKPLRKENVIVSVTNGFNTRKGIPMALRAFARLRKDFPALEYHLLGVDMEPGGLANTYAMQHGLEQGVTFIGPLGHDELIQKVANAKVLLHPSVEESFGMAVLESMVVGTPVVGGNKSGFVPFLLDNGKAGVLCDVSSPDHIAAAVAKLLTDDAFATKTADGAYRFVQDNFSEEVVIGQHIKLYEAVRSLYRSEGKAAPVIEAKAY</sequence>
<feature type="domain" description="Glycosyltransferase subfamily 4-like N-terminal" evidence="2">
    <location>
        <begin position="32"/>
        <end position="183"/>
    </location>
</feature>
<dbReference type="Pfam" id="PF00534">
    <property type="entry name" value="Glycos_transf_1"/>
    <property type="match status" value="1"/>
</dbReference>
<reference evidence="4" key="1">
    <citation type="journal article" date="2019" name="Int. J. Syst. Evol. Microbiol.">
        <title>The Global Catalogue of Microorganisms (GCM) 10K type strain sequencing project: providing services to taxonomists for standard genome sequencing and annotation.</title>
        <authorList>
            <consortium name="The Broad Institute Genomics Platform"/>
            <consortium name="The Broad Institute Genome Sequencing Center for Infectious Disease"/>
            <person name="Wu L."/>
            <person name="Ma J."/>
        </authorList>
    </citation>
    <scope>NUCLEOTIDE SEQUENCE [LARGE SCALE GENOMIC DNA]</scope>
    <source>
        <strain evidence="4">JCM 17926</strain>
    </source>
</reference>
<evidence type="ECO:0000259" key="2">
    <source>
        <dbReference type="Pfam" id="PF13439"/>
    </source>
</evidence>
<dbReference type="SUPFAM" id="SSF53756">
    <property type="entry name" value="UDP-Glycosyltransferase/glycogen phosphorylase"/>
    <property type="match status" value="1"/>
</dbReference>
<gene>
    <name evidence="3" type="ORF">GCM10023188_32790</name>
</gene>
<protein>
    <submittedName>
        <fullName evidence="3">Uncharacterized protein</fullName>
    </submittedName>
</protein>
<dbReference type="PANTHER" id="PTHR12526">
    <property type="entry name" value="GLYCOSYLTRANSFERASE"/>
    <property type="match status" value="1"/>
</dbReference>
<dbReference type="InterPro" id="IPR001296">
    <property type="entry name" value="Glyco_trans_1"/>
</dbReference>
<dbReference type="CDD" id="cd03801">
    <property type="entry name" value="GT4_PimA-like"/>
    <property type="match status" value="1"/>
</dbReference>
<evidence type="ECO:0000313" key="3">
    <source>
        <dbReference type="EMBL" id="GAA4437977.1"/>
    </source>
</evidence>
<dbReference type="PANTHER" id="PTHR12526:SF630">
    <property type="entry name" value="GLYCOSYLTRANSFERASE"/>
    <property type="match status" value="1"/>
</dbReference>
<dbReference type="Proteomes" id="UP001500552">
    <property type="component" value="Unassembled WGS sequence"/>
</dbReference>
<keyword evidence="4" id="KW-1185">Reference proteome</keyword>
<organism evidence="3 4">
    <name type="scientific">Pontibacter saemangeumensis</name>
    <dbReference type="NCBI Taxonomy" id="1084525"/>
    <lineage>
        <taxon>Bacteria</taxon>
        <taxon>Pseudomonadati</taxon>
        <taxon>Bacteroidota</taxon>
        <taxon>Cytophagia</taxon>
        <taxon>Cytophagales</taxon>
        <taxon>Hymenobacteraceae</taxon>
        <taxon>Pontibacter</taxon>
    </lineage>
</organism>
<dbReference type="Pfam" id="PF13439">
    <property type="entry name" value="Glyco_transf_4"/>
    <property type="match status" value="1"/>
</dbReference>